<protein>
    <submittedName>
        <fullName evidence="2">Helix-turn-helix domain-containing protein</fullName>
    </submittedName>
</protein>
<dbReference type="AlphaFoldDB" id="A0A4P7HLP2"/>
<dbReference type="InterPro" id="IPR036390">
    <property type="entry name" value="WH_DNA-bd_sf"/>
</dbReference>
<dbReference type="SUPFAM" id="SSF46785">
    <property type="entry name" value="Winged helix' DNA-binding domain"/>
    <property type="match status" value="1"/>
</dbReference>
<dbReference type="Pfam" id="PF13730">
    <property type="entry name" value="HTH_36"/>
    <property type="match status" value="1"/>
</dbReference>
<dbReference type="EMBL" id="CP038439">
    <property type="protein sequence ID" value="QBX35158.1"/>
    <property type="molecule type" value="Genomic_DNA"/>
</dbReference>
<evidence type="ECO:0000313" key="3">
    <source>
        <dbReference type="Proteomes" id="UP000296374"/>
    </source>
</evidence>
<reference evidence="3" key="1">
    <citation type="submission" date="2019-03" db="EMBL/GenBank/DDBJ databases">
        <authorList>
            <person name="Li J."/>
        </authorList>
    </citation>
    <scope>NUCLEOTIDE SEQUENCE [LARGE SCALE GENOMIC DNA]</scope>
    <source>
        <strain evidence="3">2251</strain>
    </source>
</reference>
<evidence type="ECO:0000256" key="1">
    <source>
        <dbReference type="SAM" id="MobiDB-lite"/>
    </source>
</evidence>
<name>A0A4P7HLP2_9RHOB</name>
<proteinExistence type="predicted"/>
<dbReference type="KEGG" id="plia:E4191_10970"/>
<feature type="region of interest" description="Disordered" evidence="1">
    <location>
        <begin position="89"/>
        <end position="126"/>
    </location>
</feature>
<dbReference type="Gene3D" id="1.10.10.10">
    <property type="entry name" value="Winged helix-like DNA-binding domain superfamily/Winged helix DNA-binding domain"/>
    <property type="match status" value="1"/>
</dbReference>
<gene>
    <name evidence="2" type="ORF">E4191_10970</name>
</gene>
<evidence type="ECO:0000313" key="2">
    <source>
        <dbReference type="EMBL" id="QBX35158.1"/>
    </source>
</evidence>
<dbReference type="Proteomes" id="UP000296374">
    <property type="component" value="Chromosome"/>
</dbReference>
<sequence length="250" mass="27196">MSIRLMNKVFDSETLGPTERLIMLALADHADDSGRCYPSIHRLCKRTGLGERSVQSNIKKLSDRGYLKKILGAGRRNANVYVVYPNPAADAPPQHMHPAADAPRTPQQMRANPAADAPKPSGTTIEPSDVIAVTTPAGILAEVASPEAARSFIAYRAHMKKPLTATAARRLASSLTRISNQGGDPDDALGMAEERGWQSIKPHWYFKEQKNACNSGYPPRRQQAREREQPSGFAGAALRRHAAGEQGHEG</sequence>
<dbReference type="RefSeq" id="WP_135313441.1">
    <property type="nucleotide sequence ID" value="NZ_CP038439.1"/>
</dbReference>
<accession>A0A4P7HLP2</accession>
<dbReference type="InterPro" id="IPR036388">
    <property type="entry name" value="WH-like_DNA-bd_sf"/>
</dbReference>
<feature type="region of interest" description="Disordered" evidence="1">
    <location>
        <begin position="210"/>
        <end position="250"/>
    </location>
</feature>
<organism evidence="2 3">
    <name type="scientific">Paracoccus liaowanqingii</name>
    <dbReference type="NCBI Taxonomy" id="2560053"/>
    <lineage>
        <taxon>Bacteria</taxon>
        <taxon>Pseudomonadati</taxon>
        <taxon>Pseudomonadota</taxon>
        <taxon>Alphaproteobacteria</taxon>
        <taxon>Rhodobacterales</taxon>
        <taxon>Paracoccaceae</taxon>
        <taxon>Paracoccus</taxon>
    </lineage>
</organism>